<protein>
    <recommendedName>
        <fullName evidence="3">DUF1857-domain-containing protein</fullName>
    </recommendedName>
</protein>
<reference evidence="1" key="1">
    <citation type="submission" date="2022-11" db="EMBL/GenBank/DDBJ databases">
        <authorList>
            <person name="Scott C."/>
            <person name="Bruce N."/>
        </authorList>
    </citation>
    <scope>NUCLEOTIDE SEQUENCE</scope>
</reference>
<evidence type="ECO:0000313" key="1">
    <source>
        <dbReference type="EMBL" id="CAI4213129.1"/>
    </source>
</evidence>
<dbReference type="SUPFAM" id="SSF55961">
    <property type="entry name" value="Bet v1-like"/>
    <property type="match status" value="1"/>
</dbReference>
<dbReference type="OrthoDB" id="2320332at2759"/>
<organism evidence="1 2">
    <name type="scientific">Parascedosporium putredinis</name>
    <dbReference type="NCBI Taxonomy" id="1442378"/>
    <lineage>
        <taxon>Eukaryota</taxon>
        <taxon>Fungi</taxon>
        <taxon>Dikarya</taxon>
        <taxon>Ascomycota</taxon>
        <taxon>Pezizomycotina</taxon>
        <taxon>Sordariomycetes</taxon>
        <taxon>Hypocreomycetidae</taxon>
        <taxon>Microascales</taxon>
        <taxon>Microascaceae</taxon>
        <taxon>Parascedosporium</taxon>
    </lineage>
</organism>
<sequence length="195" mass="22083">MDPCGFEDFRRHLDNLIAPFHYHRQKDGIIEFATYHTSLTSATPVLTLEHIWPLLRRKIARAQDFVGGALVATDVLSTSVCPVTGNPVTSREVTFAPEKGGHKMREDCVEYYPVKVEFLQPGENGGRVQNIVSDGADGALYMTYTFEWPHPELEGDEEGLKKKLQQEKAMAKVAVEETIKAMREMVVDGRWQEKF</sequence>
<evidence type="ECO:0000313" key="2">
    <source>
        <dbReference type="Proteomes" id="UP000838763"/>
    </source>
</evidence>
<accession>A0A9P1GYF6</accession>
<dbReference type="AlphaFoldDB" id="A0A9P1GYF6"/>
<comment type="caution">
    <text evidence="1">The sequence shown here is derived from an EMBL/GenBank/DDBJ whole genome shotgun (WGS) entry which is preliminary data.</text>
</comment>
<dbReference type="EMBL" id="CALLCH030000007">
    <property type="protein sequence ID" value="CAI4213129.1"/>
    <property type="molecule type" value="Genomic_DNA"/>
</dbReference>
<dbReference type="Proteomes" id="UP000838763">
    <property type="component" value="Unassembled WGS sequence"/>
</dbReference>
<proteinExistence type="predicted"/>
<dbReference type="InterPro" id="IPR015075">
    <property type="entry name" value="AtaL"/>
</dbReference>
<keyword evidence="2" id="KW-1185">Reference proteome</keyword>
<name>A0A9P1GYF6_9PEZI</name>
<dbReference type="InterPro" id="IPR023393">
    <property type="entry name" value="START-like_dom_sf"/>
</dbReference>
<dbReference type="Pfam" id="PF08982">
    <property type="entry name" value="AtaL"/>
    <property type="match status" value="1"/>
</dbReference>
<dbReference type="Gene3D" id="3.30.530.20">
    <property type="match status" value="1"/>
</dbReference>
<gene>
    <name evidence="1" type="ORF">PPNO1_LOCUS2880</name>
</gene>
<evidence type="ECO:0008006" key="3">
    <source>
        <dbReference type="Google" id="ProtNLM"/>
    </source>
</evidence>